<sequence>MMNYARHTTIESVSNHDSKQLDYLHDSESNTIVALRAKDDGWLNIQRPFNQQPSNNHFR</sequence>
<name>A0A917H8C7_9BACL</name>
<dbReference type="Proteomes" id="UP000600247">
    <property type="component" value="Unassembled WGS sequence"/>
</dbReference>
<keyword evidence="2" id="KW-1185">Reference proteome</keyword>
<protein>
    <submittedName>
        <fullName evidence="1">Uncharacterized protein</fullName>
    </submittedName>
</protein>
<organism evidence="1 2">
    <name type="scientific">Paenibacillus radicis</name>
    <name type="common">ex Gao et al. 2016</name>
    <dbReference type="NCBI Taxonomy" id="1737354"/>
    <lineage>
        <taxon>Bacteria</taxon>
        <taxon>Bacillati</taxon>
        <taxon>Bacillota</taxon>
        <taxon>Bacilli</taxon>
        <taxon>Bacillales</taxon>
        <taxon>Paenibacillaceae</taxon>
        <taxon>Paenibacillus</taxon>
    </lineage>
</organism>
<dbReference type="EMBL" id="BMHY01000004">
    <property type="protein sequence ID" value="GGG70518.1"/>
    <property type="molecule type" value="Genomic_DNA"/>
</dbReference>
<proteinExistence type="predicted"/>
<comment type="caution">
    <text evidence="1">The sequence shown here is derived from an EMBL/GenBank/DDBJ whole genome shotgun (WGS) entry which is preliminary data.</text>
</comment>
<accession>A0A917H8C7</accession>
<evidence type="ECO:0000313" key="1">
    <source>
        <dbReference type="EMBL" id="GGG70518.1"/>
    </source>
</evidence>
<dbReference type="AlphaFoldDB" id="A0A917H8C7"/>
<reference evidence="1 2" key="1">
    <citation type="journal article" date="2014" name="Int. J. Syst. Evol. Microbiol.">
        <title>Complete genome sequence of Corynebacterium casei LMG S-19264T (=DSM 44701T), isolated from a smear-ripened cheese.</title>
        <authorList>
            <consortium name="US DOE Joint Genome Institute (JGI-PGF)"/>
            <person name="Walter F."/>
            <person name="Albersmeier A."/>
            <person name="Kalinowski J."/>
            <person name="Ruckert C."/>
        </authorList>
    </citation>
    <scope>NUCLEOTIDE SEQUENCE [LARGE SCALE GENOMIC DNA]</scope>
    <source>
        <strain evidence="1 2">CGMCC 1.15286</strain>
    </source>
</reference>
<evidence type="ECO:0000313" key="2">
    <source>
        <dbReference type="Proteomes" id="UP000600247"/>
    </source>
</evidence>
<gene>
    <name evidence="1" type="ORF">GCM10010918_27340</name>
</gene>